<evidence type="ECO:0000313" key="2">
    <source>
        <dbReference type="EMBL" id="KAK7485258.1"/>
    </source>
</evidence>
<organism evidence="2 3">
    <name type="scientific">Batillaria attramentaria</name>
    <dbReference type="NCBI Taxonomy" id="370345"/>
    <lineage>
        <taxon>Eukaryota</taxon>
        <taxon>Metazoa</taxon>
        <taxon>Spiralia</taxon>
        <taxon>Lophotrochozoa</taxon>
        <taxon>Mollusca</taxon>
        <taxon>Gastropoda</taxon>
        <taxon>Caenogastropoda</taxon>
        <taxon>Sorbeoconcha</taxon>
        <taxon>Cerithioidea</taxon>
        <taxon>Batillariidae</taxon>
        <taxon>Batillaria</taxon>
    </lineage>
</organism>
<accession>A0ABD0KDM8</accession>
<comment type="caution">
    <text evidence="2">The sequence shown here is derived from an EMBL/GenBank/DDBJ whole genome shotgun (WGS) entry which is preliminary data.</text>
</comment>
<evidence type="ECO:0000256" key="1">
    <source>
        <dbReference type="SAM" id="Phobius"/>
    </source>
</evidence>
<name>A0ABD0KDM8_9CAEN</name>
<keyword evidence="1" id="KW-0812">Transmembrane</keyword>
<protein>
    <submittedName>
        <fullName evidence="2">Uncharacterized protein</fullName>
    </submittedName>
</protein>
<feature type="transmembrane region" description="Helical" evidence="1">
    <location>
        <begin position="60"/>
        <end position="77"/>
    </location>
</feature>
<dbReference type="InterPro" id="IPR052942">
    <property type="entry name" value="LPS_cholinephosphotransferase"/>
</dbReference>
<gene>
    <name evidence="2" type="ORF">BaRGS_00023509</name>
</gene>
<dbReference type="PANTHER" id="PTHR43404">
    <property type="entry name" value="LIPOPOLYSACCHARIDE CHOLINEPHOSPHOTRANSFERASE LICD"/>
    <property type="match status" value="1"/>
</dbReference>
<keyword evidence="1" id="KW-0472">Membrane</keyword>
<dbReference type="Proteomes" id="UP001519460">
    <property type="component" value="Unassembled WGS sequence"/>
</dbReference>
<keyword evidence="1" id="KW-1133">Transmembrane helix</keyword>
<reference evidence="2 3" key="1">
    <citation type="journal article" date="2023" name="Sci. Data">
        <title>Genome assembly of the Korean intertidal mud-creeper Batillaria attramentaria.</title>
        <authorList>
            <person name="Patra A.K."/>
            <person name="Ho P.T."/>
            <person name="Jun S."/>
            <person name="Lee S.J."/>
            <person name="Kim Y."/>
            <person name="Won Y.J."/>
        </authorList>
    </citation>
    <scope>NUCLEOTIDE SEQUENCE [LARGE SCALE GENOMIC DNA]</scope>
    <source>
        <strain evidence="2">Wonlab-2016</strain>
    </source>
</reference>
<dbReference type="AlphaFoldDB" id="A0ABD0KDM8"/>
<evidence type="ECO:0000313" key="3">
    <source>
        <dbReference type="Proteomes" id="UP001519460"/>
    </source>
</evidence>
<proteinExistence type="predicted"/>
<dbReference type="EMBL" id="JACVVK020000197">
    <property type="protein sequence ID" value="KAK7485258.1"/>
    <property type="molecule type" value="Genomic_DNA"/>
</dbReference>
<keyword evidence="3" id="KW-1185">Reference proteome</keyword>
<sequence>MHGKHLKLFVFRGETDKTYQPARTPQHVASVVQMEVTEKMASQTLSGMLRKWRRDRRGEWKWLLLAIFTLILFIFLTQTDDLTRHEVRVHFLEMPTGGDAGRSAEWSDIFNNFTLLEQRVPVKEATHRVLVNEANLLARLRHYEGRVMDSYVRVQLAVAESSGTTTLSDGPALVDVGTLRDLRSFRPLLTAREKARLLYVFDMFDTACQLSRLSYFLLDTSLVGSVRHHGIVPWTDFTISVGMRREDQGHVLHVLDNLAGLTLIWPNPYEWSLRLRDTKPDPPDLVRGTFVHIHFYRENSTHIWGETWGAKRTFTAPRERVFPLVSRPFEGRLVPAPCDVTAVVGEEVGVCRVMAEDEWEMEWRDAGHVPCAVLSQVFPFVTRRVNTTSRFVTEQLYVNGTLLYSLDVQPGCSDRADDKDMKTSVQVSQ</sequence>
<dbReference type="PANTHER" id="PTHR43404:SF2">
    <property type="entry name" value="LIPOPOLYSACCHARIDE CHOLINEPHOSPHOTRANSFERASE LICD"/>
    <property type="match status" value="1"/>
</dbReference>